<dbReference type="Proteomes" id="UP000314294">
    <property type="component" value="Unassembled WGS sequence"/>
</dbReference>
<keyword evidence="1" id="KW-0812">Transmembrane</keyword>
<dbReference type="AlphaFoldDB" id="A0A4Z2GMV7"/>
<proteinExistence type="predicted"/>
<organism evidence="2 3">
    <name type="scientific">Liparis tanakae</name>
    <name type="common">Tanaka's snailfish</name>
    <dbReference type="NCBI Taxonomy" id="230148"/>
    <lineage>
        <taxon>Eukaryota</taxon>
        <taxon>Metazoa</taxon>
        <taxon>Chordata</taxon>
        <taxon>Craniata</taxon>
        <taxon>Vertebrata</taxon>
        <taxon>Euteleostomi</taxon>
        <taxon>Actinopterygii</taxon>
        <taxon>Neopterygii</taxon>
        <taxon>Teleostei</taxon>
        <taxon>Neoteleostei</taxon>
        <taxon>Acanthomorphata</taxon>
        <taxon>Eupercaria</taxon>
        <taxon>Perciformes</taxon>
        <taxon>Cottioidei</taxon>
        <taxon>Cottales</taxon>
        <taxon>Liparidae</taxon>
        <taxon>Liparis</taxon>
    </lineage>
</organism>
<feature type="transmembrane region" description="Helical" evidence="1">
    <location>
        <begin position="17"/>
        <end position="37"/>
    </location>
</feature>
<keyword evidence="3" id="KW-1185">Reference proteome</keyword>
<keyword evidence="1" id="KW-1133">Transmembrane helix</keyword>
<name>A0A4Z2GMV7_9TELE</name>
<evidence type="ECO:0000313" key="2">
    <source>
        <dbReference type="EMBL" id="TNN54124.1"/>
    </source>
</evidence>
<gene>
    <name evidence="2" type="ORF">EYF80_035683</name>
</gene>
<evidence type="ECO:0000256" key="1">
    <source>
        <dbReference type="SAM" id="Phobius"/>
    </source>
</evidence>
<protein>
    <submittedName>
        <fullName evidence="2">Uncharacterized protein</fullName>
    </submittedName>
</protein>
<reference evidence="2 3" key="1">
    <citation type="submission" date="2019-03" db="EMBL/GenBank/DDBJ databases">
        <title>First draft genome of Liparis tanakae, snailfish: a comprehensive survey of snailfish specific genes.</title>
        <authorList>
            <person name="Kim W."/>
            <person name="Song I."/>
            <person name="Jeong J.-H."/>
            <person name="Kim D."/>
            <person name="Kim S."/>
            <person name="Ryu S."/>
            <person name="Song J.Y."/>
            <person name="Lee S.K."/>
        </authorList>
    </citation>
    <scope>NUCLEOTIDE SEQUENCE [LARGE SCALE GENOMIC DNA]</scope>
    <source>
        <tissue evidence="2">Muscle</tissue>
    </source>
</reference>
<evidence type="ECO:0000313" key="3">
    <source>
        <dbReference type="Proteomes" id="UP000314294"/>
    </source>
</evidence>
<accession>A0A4Z2GMV7</accession>
<comment type="caution">
    <text evidence="2">The sequence shown here is derived from an EMBL/GenBank/DDBJ whole genome shotgun (WGS) entry which is preliminary data.</text>
</comment>
<sequence length="65" mass="7056">MFVHLKVTGALNVALQVQWKAIALFITQALFITRALFSTRALFRHPAAAAAATGMDEPLSAIDCR</sequence>
<dbReference type="EMBL" id="SRLO01000495">
    <property type="protein sequence ID" value="TNN54124.1"/>
    <property type="molecule type" value="Genomic_DNA"/>
</dbReference>
<keyword evidence="1" id="KW-0472">Membrane</keyword>